<dbReference type="EMBL" id="AFBI03000015">
    <property type="protein sequence ID" value="EJW04697.1"/>
    <property type="molecule type" value="Genomic_DNA"/>
</dbReference>
<evidence type="ECO:0000313" key="4">
    <source>
        <dbReference type="EMBL" id="EJW04697.1"/>
    </source>
</evidence>
<dbReference type="InterPro" id="IPR000727">
    <property type="entry name" value="T_SNARE_dom"/>
</dbReference>
<dbReference type="HOGENOM" id="CLU_1053840_0_0_1"/>
<dbReference type="OrthoDB" id="421009at2759"/>
<name>J9DTS3_EDHAE</name>
<dbReference type="GO" id="GO:0016020">
    <property type="term" value="C:membrane"/>
    <property type="evidence" value="ECO:0007669"/>
    <property type="project" value="InterPro"/>
</dbReference>
<feature type="transmembrane region" description="Helical" evidence="2">
    <location>
        <begin position="243"/>
        <end position="260"/>
    </location>
</feature>
<reference evidence="5" key="2">
    <citation type="submission" date="2015-07" db="EMBL/GenBank/DDBJ databases">
        <title>Contrasting host-pathogen interactions and genome evolution in two generalist and specialist microsporidian pathogens of mosquitoes.</title>
        <authorList>
            <consortium name="The Broad Institute Genomics Platform"/>
            <consortium name="The Broad Institute Genome Sequencing Center for Infectious Disease"/>
            <person name="Cuomo C.A."/>
            <person name="Sanscrainte N.D."/>
            <person name="Goldberg J.M."/>
            <person name="Heiman D."/>
            <person name="Young S."/>
            <person name="Zeng Q."/>
            <person name="Becnel J.J."/>
            <person name="Birren B.W."/>
        </authorList>
    </citation>
    <scope>NUCLEOTIDE SEQUENCE [LARGE SCALE GENOMIC DNA]</scope>
    <source>
        <strain evidence="5">USNM 41457</strain>
    </source>
</reference>
<keyword evidence="5" id="KW-1185">Reference proteome</keyword>
<proteinExistence type="predicted"/>
<evidence type="ECO:0000256" key="2">
    <source>
        <dbReference type="SAM" id="Phobius"/>
    </source>
</evidence>
<comment type="caution">
    <text evidence="4">The sequence shown here is derived from an EMBL/GenBank/DDBJ whole genome shotgun (WGS) entry which is preliminary data.</text>
</comment>
<dbReference type="PROSITE" id="PS50192">
    <property type="entry name" value="T_SNARE"/>
    <property type="match status" value="1"/>
</dbReference>
<sequence>MDRTREYKTIIQSANTYQIKPKNCKTADKFVQTEADIQNLKKEISEEPFEKHKIQLKFDKIEQFLDQKISTSASNETVSLQDKLVKDIILEIETTKKRCLSLMFQKTIDMFTNKLKQNAQKYKPQKKNTNTINCKNLQLGFTENIDSHTNNLYAQSGNDFLDQAYIEENQVKQRSELELKKEKIQNQINELGQIVCDISLHIQAQGESLKRIDDMVDGSNAYLKRNLFETKRFDQFVKSRRGVILKFFLFCLLLLFVYYIKHRK</sequence>
<evidence type="ECO:0000259" key="3">
    <source>
        <dbReference type="PROSITE" id="PS50192"/>
    </source>
</evidence>
<dbReference type="Gene3D" id="1.20.5.110">
    <property type="match status" value="1"/>
</dbReference>
<dbReference type="Proteomes" id="UP000003163">
    <property type="component" value="Unassembled WGS sequence"/>
</dbReference>
<feature type="domain" description="T-SNARE coiled-coil homology" evidence="3">
    <location>
        <begin position="182"/>
        <end position="233"/>
    </location>
</feature>
<dbReference type="InterPro" id="IPR010989">
    <property type="entry name" value="SNARE"/>
</dbReference>
<dbReference type="SMART" id="SM00397">
    <property type="entry name" value="t_SNARE"/>
    <property type="match status" value="1"/>
</dbReference>
<accession>J9DTS3</accession>
<dbReference type="SUPFAM" id="SSF47661">
    <property type="entry name" value="t-snare proteins"/>
    <property type="match status" value="1"/>
</dbReference>
<keyword evidence="2" id="KW-0812">Transmembrane</keyword>
<keyword evidence="1" id="KW-0175">Coiled coil</keyword>
<keyword evidence="2" id="KW-1133">Transmembrane helix</keyword>
<dbReference type="InParanoid" id="J9DTS3"/>
<protein>
    <recommendedName>
        <fullName evidence="3">t-SNARE coiled-coil homology domain-containing protein</fullName>
    </recommendedName>
</protein>
<gene>
    <name evidence="4" type="ORF">EDEG_01110</name>
</gene>
<dbReference type="GO" id="GO:0016192">
    <property type="term" value="P:vesicle-mediated transport"/>
    <property type="evidence" value="ECO:0007669"/>
    <property type="project" value="InterPro"/>
</dbReference>
<dbReference type="AlphaFoldDB" id="J9DTS3"/>
<dbReference type="VEuPathDB" id="MicrosporidiaDB:EDEG_01110"/>
<organism evidence="4 5">
    <name type="scientific">Edhazardia aedis (strain USNM 41457)</name>
    <name type="common">Microsporidian parasite</name>
    <dbReference type="NCBI Taxonomy" id="1003232"/>
    <lineage>
        <taxon>Eukaryota</taxon>
        <taxon>Fungi</taxon>
        <taxon>Fungi incertae sedis</taxon>
        <taxon>Microsporidia</taxon>
        <taxon>Edhazardia</taxon>
    </lineage>
</organism>
<feature type="coiled-coil region" evidence="1">
    <location>
        <begin position="167"/>
        <end position="194"/>
    </location>
</feature>
<reference evidence="4 5" key="1">
    <citation type="submission" date="2011-08" db="EMBL/GenBank/DDBJ databases">
        <authorList>
            <person name="Liu Z.J."/>
            <person name="Shi F.L."/>
            <person name="Lu J.Q."/>
            <person name="Li M."/>
            <person name="Wang Z.L."/>
        </authorList>
    </citation>
    <scope>NUCLEOTIDE SEQUENCE [LARGE SCALE GENOMIC DNA]</scope>
    <source>
        <strain evidence="4 5">USNM 41457</strain>
    </source>
</reference>
<keyword evidence="2" id="KW-0472">Membrane</keyword>
<evidence type="ECO:0000313" key="5">
    <source>
        <dbReference type="Proteomes" id="UP000003163"/>
    </source>
</evidence>
<evidence type="ECO:0000256" key="1">
    <source>
        <dbReference type="SAM" id="Coils"/>
    </source>
</evidence>